<dbReference type="PROSITE" id="PS51832">
    <property type="entry name" value="HD_GYP"/>
    <property type="match status" value="1"/>
</dbReference>
<dbReference type="Pfam" id="PF13487">
    <property type="entry name" value="HD_5"/>
    <property type="match status" value="1"/>
</dbReference>
<dbReference type="RefSeq" id="WP_136371362.1">
    <property type="nucleotide sequence ID" value="NZ_SSOB01000024.1"/>
</dbReference>
<evidence type="ECO:0000259" key="1">
    <source>
        <dbReference type="PROSITE" id="PS51832"/>
    </source>
</evidence>
<gene>
    <name evidence="2" type="ORF">E6C55_18825</name>
</gene>
<comment type="caution">
    <text evidence="2">The sequence shown here is derived from an EMBL/GenBank/DDBJ whole genome shotgun (WGS) entry which is preliminary data.</text>
</comment>
<evidence type="ECO:0000313" key="3">
    <source>
        <dbReference type="Proteomes" id="UP000310636"/>
    </source>
</evidence>
<feature type="domain" description="HD-GYP" evidence="1">
    <location>
        <begin position="107"/>
        <end position="301"/>
    </location>
</feature>
<dbReference type="PANTHER" id="PTHR43155">
    <property type="entry name" value="CYCLIC DI-GMP PHOSPHODIESTERASE PA4108-RELATED"/>
    <property type="match status" value="1"/>
</dbReference>
<dbReference type="SUPFAM" id="SSF109604">
    <property type="entry name" value="HD-domain/PDEase-like"/>
    <property type="match status" value="1"/>
</dbReference>
<dbReference type="CDD" id="cd00077">
    <property type="entry name" value="HDc"/>
    <property type="match status" value="1"/>
</dbReference>
<dbReference type="Gene3D" id="1.10.3210.10">
    <property type="entry name" value="Hypothetical protein af1432"/>
    <property type="match status" value="1"/>
</dbReference>
<proteinExistence type="predicted"/>
<accession>A0A4S4BP22</accession>
<sequence length="353" mass="40226">MRMIRVYEAKANMVVNKDIYNSDGRVLVAKGVKLTERYIERLRDFNVKAIEILQEQEIREAHRLANIDTCKVTKEELELHINRSVKSLIKTSLGKPDLMLQVEEAFDLILQDQAVVENMFKTKLIGDRTFFHGVQVAVLAVATGLQLELDRPSLTLLGKAAMLFDIGKIFLRRDLLIHQEEYDETQKLIMQEHTISGYMLLRSIFPEEVALVALQHHERFNGSGYPRNLSNDELHLFSRIVSVADVFIALKSHRYYRQAFQPYEALEYILGAGGYLFDSKVVSAFNEIIVLYALGTVVQLNDGRSGIVTALHPVFGQRPEVTVLYDEQMQPISGEVLDLAAHPTSFIVRVLHE</sequence>
<dbReference type="EMBL" id="SSOB01000024">
    <property type="protein sequence ID" value="THF76588.1"/>
    <property type="molecule type" value="Genomic_DNA"/>
</dbReference>
<dbReference type="PANTHER" id="PTHR43155:SF2">
    <property type="entry name" value="CYCLIC DI-GMP PHOSPHODIESTERASE PA4108"/>
    <property type="match status" value="1"/>
</dbReference>
<name>A0A4S4BP22_9BACL</name>
<reference evidence="2 3" key="1">
    <citation type="submission" date="2019-04" db="EMBL/GenBank/DDBJ databases">
        <title>Cohnella sp. nov. isolated from preserved vegetables.</title>
        <authorList>
            <person name="Lin S.-Y."/>
            <person name="Hung M.-H."/>
            <person name="Young C.-C."/>
        </authorList>
    </citation>
    <scope>NUCLEOTIDE SEQUENCE [LARGE SCALE GENOMIC DNA]</scope>
    <source>
        <strain evidence="2 3">CC-MHH1044</strain>
    </source>
</reference>
<keyword evidence="3" id="KW-1185">Reference proteome</keyword>
<dbReference type="InterPro" id="IPR003607">
    <property type="entry name" value="HD/PDEase_dom"/>
</dbReference>
<dbReference type="OrthoDB" id="2516556at2"/>
<protein>
    <submittedName>
        <fullName evidence="2">HD domain-containing protein</fullName>
    </submittedName>
</protein>
<dbReference type="AlphaFoldDB" id="A0A4S4BP22"/>
<evidence type="ECO:0000313" key="2">
    <source>
        <dbReference type="EMBL" id="THF76588.1"/>
    </source>
</evidence>
<organism evidence="2 3">
    <name type="scientific">Cohnella fermenti</name>
    <dbReference type="NCBI Taxonomy" id="2565925"/>
    <lineage>
        <taxon>Bacteria</taxon>
        <taxon>Bacillati</taxon>
        <taxon>Bacillota</taxon>
        <taxon>Bacilli</taxon>
        <taxon>Bacillales</taxon>
        <taxon>Paenibacillaceae</taxon>
        <taxon>Cohnella</taxon>
    </lineage>
</organism>
<dbReference type="InterPro" id="IPR037522">
    <property type="entry name" value="HD_GYP_dom"/>
</dbReference>
<dbReference type="Proteomes" id="UP000310636">
    <property type="component" value="Unassembled WGS sequence"/>
</dbReference>